<evidence type="ECO:0000313" key="4">
    <source>
        <dbReference type="Proteomes" id="UP000245678"/>
    </source>
</evidence>
<dbReference type="RefSeq" id="WP_109609024.1">
    <property type="nucleotide sequence ID" value="NZ_QGHA01000006.1"/>
</dbReference>
<dbReference type="InterPro" id="IPR038434">
    <property type="entry name" value="YARHG_sf"/>
</dbReference>
<dbReference type="Pfam" id="PF14903">
    <property type="entry name" value="WG_beta_rep"/>
    <property type="match status" value="1"/>
</dbReference>
<dbReference type="AlphaFoldDB" id="A0A316HEB7"/>
<sequence>MKTKPIIIAAVAIVVLAIGAYFIFFRGKNATSAKEGEITQFLKNFNRQVEKGNLDSLNHYFANRQKGQVLNTLLTTLINDPKAGNPEAVFNLRLDIDNSKISFYNPALAGVTIPVTFSGDHLTTKHSSLTFIIQKDEDNRYRIYSVDGTAFMSDYQIYKGQAWQKNYTDKEIYSPATLKAFTDAANLKVRYDSVIWFSHIKDKTYFYVVKGNWQWNYFNGDDKADSVKAYQIGLVGPDFKELIPAKYDIIHSIGSSFPGLVEVEKYHKRGLYDLSGKVVLPVEYDEIFPLNDSENIAAIRKGNDYFWLKSDFTVSVKEDIRISDIFSKLKQPASFTLKADPAGNITEFNSKERHGAIYLPPSYLVDLNLLPQIKEFQNPLRKHVYFDEASSEYIVKAKALPVKAVATDGGNWFQTAFYSIRDYFIGGRSEFYDSSNLVLIDNKKNKMYAYALRTDISNEEGGADYSGKCNEFSVNTVTDSLLEIKVTSTADIELYNNKTYLGELPVFHYLKIENGKAKETLNTKRVFSFTKYQKMDDHFINGCYVIGKLDDDGKYKIQSNGAISAEVLRYMKNEIYADYNYKFKDKRWTEIFSQQFYGSYKAENTNVQDSLTEIDKYNIQWIDKKLKSLPVIKKNTLALNN</sequence>
<accession>A0A316HEB7</accession>
<gene>
    <name evidence="3" type="ORF">LX99_03512</name>
</gene>
<feature type="domain" description="YARHG" evidence="2">
    <location>
        <begin position="542"/>
        <end position="627"/>
    </location>
</feature>
<keyword evidence="1" id="KW-0472">Membrane</keyword>
<evidence type="ECO:0000259" key="2">
    <source>
        <dbReference type="SMART" id="SM01324"/>
    </source>
</evidence>
<keyword evidence="1" id="KW-1133">Transmembrane helix</keyword>
<dbReference type="EMBL" id="QGHA01000006">
    <property type="protein sequence ID" value="PWK76645.1"/>
    <property type="molecule type" value="Genomic_DNA"/>
</dbReference>
<dbReference type="Gene3D" id="1.20.58.1690">
    <property type="match status" value="1"/>
</dbReference>
<organism evidence="3 4">
    <name type="scientific">Mucilaginibacter oryzae</name>
    <dbReference type="NCBI Taxonomy" id="468058"/>
    <lineage>
        <taxon>Bacteria</taxon>
        <taxon>Pseudomonadati</taxon>
        <taxon>Bacteroidota</taxon>
        <taxon>Sphingobacteriia</taxon>
        <taxon>Sphingobacteriales</taxon>
        <taxon>Sphingobacteriaceae</taxon>
        <taxon>Mucilaginibacter</taxon>
    </lineage>
</organism>
<keyword evidence="1" id="KW-0812">Transmembrane</keyword>
<dbReference type="InterPro" id="IPR032774">
    <property type="entry name" value="WG_beta_rep"/>
</dbReference>
<proteinExistence type="predicted"/>
<reference evidence="3 4" key="1">
    <citation type="submission" date="2018-05" db="EMBL/GenBank/DDBJ databases">
        <title>Genomic Encyclopedia of Archaeal and Bacterial Type Strains, Phase II (KMG-II): from individual species to whole genera.</title>
        <authorList>
            <person name="Goeker M."/>
        </authorList>
    </citation>
    <scope>NUCLEOTIDE SEQUENCE [LARGE SCALE GENOMIC DNA]</scope>
    <source>
        <strain evidence="3 4">DSM 19975</strain>
    </source>
</reference>
<comment type="caution">
    <text evidence="3">The sequence shown here is derived from an EMBL/GenBank/DDBJ whole genome shotgun (WGS) entry which is preliminary data.</text>
</comment>
<dbReference type="SMART" id="SM01324">
    <property type="entry name" value="YARHG"/>
    <property type="match status" value="1"/>
</dbReference>
<evidence type="ECO:0000313" key="3">
    <source>
        <dbReference type="EMBL" id="PWK76645.1"/>
    </source>
</evidence>
<keyword evidence="4" id="KW-1185">Reference proteome</keyword>
<feature type="transmembrane region" description="Helical" evidence="1">
    <location>
        <begin position="6"/>
        <end position="25"/>
    </location>
</feature>
<dbReference type="Proteomes" id="UP000245678">
    <property type="component" value="Unassembled WGS sequence"/>
</dbReference>
<dbReference type="InterPro" id="IPR025582">
    <property type="entry name" value="YARHG_dom"/>
</dbReference>
<protein>
    <submittedName>
        <fullName evidence="3">WG repeat protein</fullName>
    </submittedName>
</protein>
<evidence type="ECO:0000256" key="1">
    <source>
        <dbReference type="SAM" id="Phobius"/>
    </source>
</evidence>
<name>A0A316HEB7_9SPHI</name>